<feature type="domain" description="Helicase C-terminal" evidence="5">
    <location>
        <begin position="6"/>
        <end position="92"/>
    </location>
</feature>
<evidence type="ECO:0000313" key="6">
    <source>
        <dbReference type="EMBL" id="AUB85149.1"/>
    </source>
</evidence>
<evidence type="ECO:0000256" key="2">
    <source>
        <dbReference type="ARBA" id="ARBA00022801"/>
    </source>
</evidence>
<dbReference type="GO" id="GO:0008094">
    <property type="term" value="F:ATP-dependent activity, acting on DNA"/>
    <property type="evidence" value="ECO:0007669"/>
    <property type="project" value="TreeGrafter"/>
</dbReference>
<dbReference type="GO" id="GO:0016787">
    <property type="term" value="F:hydrolase activity"/>
    <property type="evidence" value="ECO:0007669"/>
    <property type="project" value="UniProtKB-KW"/>
</dbReference>
<dbReference type="GO" id="GO:0006281">
    <property type="term" value="P:DNA repair"/>
    <property type="evidence" value="ECO:0007669"/>
    <property type="project" value="TreeGrafter"/>
</dbReference>
<protein>
    <recommendedName>
        <fullName evidence="5">Helicase C-terminal domain-containing protein</fullName>
    </recommendedName>
</protein>
<name>A0A2K8UI38_9GAMM</name>
<feature type="region of interest" description="Disordered" evidence="4">
    <location>
        <begin position="1"/>
        <end position="30"/>
    </location>
</feature>
<reference evidence="6 7" key="1">
    <citation type="submission" date="2017-03" db="EMBL/GenBank/DDBJ databases">
        <title>Complete genome sequence of Candidatus 'Thiodictyon syntrophicum' sp. nov. strain Cad16T, a photolithoautotroph purple sulfur bacterium isolated from an alpine meromictic lake.</title>
        <authorList>
            <person name="Luedin S.M."/>
            <person name="Pothier J.F."/>
            <person name="Danza F."/>
            <person name="Storelli N."/>
            <person name="Wittwer M."/>
            <person name="Tonolla M."/>
        </authorList>
    </citation>
    <scope>NUCLEOTIDE SEQUENCE [LARGE SCALE GENOMIC DNA]</scope>
    <source>
        <strain evidence="6 7">Cad16T</strain>
        <plasmid evidence="7">Plasmid pts417</plasmid>
    </source>
</reference>
<dbReference type="InterPro" id="IPR050628">
    <property type="entry name" value="SNF2_RAD54_helicase_TF"/>
</dbReference>
<dbReference type="Pfam" id="PF00271">
    <property type="entry name" value="Helicase_C"/>
    <property type="match status" value="1"/>
</dbReference>
<keyword evidence="2" id="KW-0378">Hydrolase</keyword>
<evidence type="ECO:0000256" key="3">
    <source>
        <dbReference type="ARBA" id="ARBA00022840"/>
    </source>
</evidence>
<dbReference type="InterPro" id="IPR001650">
    <property type="entry name" value="Helicase_C-like"/>
</dbReference>
<geneLocation type="plasmid" evidence="7">
    <name>pts417</name>
</geneLocation>
<dbReference type="GO" id="GO:0005524">
    <property type="term" value="F:ATP binding"/>
    <property type="evidence" value="ECO:0007669"/>
    <property type="project" value="UniProtKB-KW"/>
</dbReference>
<sequence>MPNGRSCWRSSGGRWIGTGSNTSPSHGGKPIAERIRELNTRFRVGSAPVLLASLGVAQKGLNIPEADRVLFLTRSWTAKTEDQAEGRVLRPQQTRPVTTEFVHLRGSIDDYQGQMVAHKRDAINAGLDWGTPALDDVEFLHLDTLLGRFVEDLAGLMGCRTHEVRDRLAA</sequence>
<keyword evidence="1" id="KW-0547">Nucleotide-binding</keyword>
<evidence type="ECO:0000313" key="7">
    <source>
        <dbReference type="Proteomes" id="UP000232638"/>
    </source>
</evidence>
<dbReference type="InterPro" id="IPR027417">
    <property type="entry name" value="P-loop_NTPase"/>
</dbReference>
<dbReference type="Proteomes" id="UP000232638">
    <property type="component" value="Plasmid pTs417"/>
</dbReference>
<dbReference type="SMART" id="SM00490">
    <property type="entry name" value="HELICc"/>
    <property type="match status" value="1"/>
</dbReference>
<accession>A0A2K8UI38</accession>
<dbReference type="KEGG" id="tsy:THSYN_29950"/>
<evidence type="ECO:0000259" key="5">
    <source>
        <dbReference type="SMART" id="SM00490"/>
    </source>
</evidence>
<evidence type="ECO:0000256" key="4">
    <source>
        <dbReference type="SAM" id="MobiDB-lite"/>
    </source>
</evidence>
<dbReference type="AlphaFoldDB" id="A0A2K8UI38"/>
<keyword evidence="3" id="KW-0067">ATP-binding</keyword>
<dbReference type="RefSeq" id="WP_100922796.1">
    <property type="nucleotide sequence ID" value="NZ_CP020371.1"/>
</dbReference>
<dbReference type="SUPFAM" id="SSF52540">
    <property type="entry name" value="P-loop containing nucleoside triphosphate hydrolases"/>
    <property type="match status" value="1"/>
</dbReference>
<evidence type="ECO:0000256" key="1">
    <source>
        <dbReference type="ARBA" id="ARBA00022741"/>
    </source>
</evidence>
<keyword evidence="6" id="KW-0614">Plasmid</keyword>
<gene>
    <name evidence="6" type="ORF">THSYN_29950</name>
</gene>
<dbReference type="EMBL" id="CP020371">
    <property type="protein sequence ID" value="AUB85149.1"/>
    <property type="molecule type" value="Genomic_DNA"/>
</dbReference>
<proteinExistence type="predicted"/>
<dbReference type="Gene3D" id="3.40.50.300">
    <property type="entry name" value="P-loop containing nucleotide triphosphate hydrolases"/>
    <property type="match status" value="1"/>
</dbReference>
<dbReference type="PANTHER" id="PTHR45626">
    <property type="entry name" value="TRANSCRIPTION TERMINATION FACTOR 2-RELATED"/>
    <property type="match status" value="1"/>
</dbReference>
<keyword evidence="7" id="KW-1185">Reference proteome</keyword>
<organism evidence="6 7">
    <name type="scientific">Candidatus Thiodictyon syntrophicum</name>
    <dbReference type="NCBI Taxonomy" id="1166950"/>
    <lineage>
        <taxon>Bacteria</taxon>
        <taxon>Pseudomonadati</taxon>
        <taxon>Pseudomonadota</taxon>
        <taxon>Gammaproteobacteria</taxon>
        <taxon>Chromatiales</taxon>
        <taxon>Chromatiaceae</taxon>
        <taxon>Thiodictyon</taxon>
    </lineage>
</organism>